<dbReference type="Pfam" id="PF00094">
    <property type="entry name" value="VWD"/>
    <property type="match status" value="4"/>
</dbReference>
<dbReference type="Pfam" id="PF01826">
    <property type="entry name" value="TIL"/>
    <property type="match status" value="2"/>
</dbReference>
<dbReference type="PANTHER" id="PTHR11339">
    <property type="entry name" value="EXTRACELLULAR MATRIX GLYCOPROTEIN RELATED"/>
    <property type="match status" value="1"/>
</dbReference>
<dbReference type="InterPro" id="IPR014853">
    <property type="entry name" value="VWF/SSPO/ZAN-like_Cys-rich_dom"/>
</dbReference>
<keyword evidence="3" id="KW-0325">Glycoprotein</keyword>
<reference evidence="6" key="1">
    <citation type="submission" date="2025-08" db="UniProtKB">
        <authorList>
            <consortium name="Ensembl"/>
        </authorList>
    </citation>
    <scope>IDENTIFICATION</scope>
</reference>
<name>A0A3B3VIP4_9TELE</name>
<evidence type="ECO:0000256" key="4">
    <source>
        <dbReference type="SAM" id="SignalP"/>
    </source>
</evidence>
<dbReference type="InterPro" id="IPR001007">
    <property type="entry name" value="VWF_dom"/>
</dbReference>
<dbReference type="Ensembl" id="ENSPLAT00000000314.1">
    <property type="protein sequence ID" value="ENSPLAP00000025640.1"/>
    <property type="gene ID" value="ENSPLAG00000012991.1"/>
</dbReference>
<dbReference type="InterPro" id="IPR025615">
    <property type="entry name" value="TILa_dom"/>
</dbReference>
<dbReference type="SUPFAM" id="SSF57567">
    <property type="entry name" value="Serine protease inhibitors"/>
    <property type="match status" value="2"/>
</dbReference>
<protein>
    <recommendedName>
        <fullName evidence="5">VWFD domain-containing protein</fullName>
    </recommendedName>
</protein>
<evidence type="ECO:0000313" key="7">
    <source>
        <dbReference type="Proteomes" id="UP000261500"/>
    </source>
</evidence>
<dbReference type="SMART" id="SM00215">
    <property type="entry name" value="VWC_out"/>
    <property type="match status" value="2"/>
</dbReference>
<dbReference type="PROSITE" id="PS51233">
    <property type="entry name" value="VWFD"/>
    <property type="match status" value="4"/>
</dbReference>
<dbReference type="SMART" id="SM00216">
    <property type="entry name" value="VWD"/>
    <property type="match status" value="2"/>
</dbReference>
<dbReference type="Pfam" id="PF08742">
    <property type="entry name" value="C8"/>
    <property type="match status" value="1"/>
</dbReference>
<feature type="domain" description="VWFD" evidence="5">
    <location>
        <begin position="643"/>
        <end position="696"/>
    </location>
</feature>
<dbReference type="InterPro" id="IPR002919">
    <property type="entry name" value="TIL_dom"/>
</dbReference>
<feature type="domain" description="VWFD" evidence="5">
    <location>
        <begin position="1"/>
        <end position="119"/>
    </location>
</feature>
<evidence type="ECO:0000313" key="6">
    <source>
        <dbReference type="Ensembl" id="ENSPLAP00000025640.1"/>
    </source>
</evidence>
<accession>A0A3B3VIP4</accession>
<dbReference type="STRING" id="48699.ENSPLAP00000025640"/>
<dbReference type="PANTHER" id="PTHR11339:SF244">
    <property type="entry name" value="IGGFC-BINDING PROTEIN"/>
    <property type="match status" value="1"/>
</dbReference>
<evidence type="ECO:0000259" key="5">
    <source>
        <dbReference type="PROSITE" id="PS51233"/>
    </source>
</evidence>
<dbReference type="Gene3D" id="2.10.25.10">
    <property type="entry name" value="Laminin"/>
    <property type="match status" value="2"/>
</dbReference>
<reference evidence="6" key="2">
    <citation type="submission" date="2025-09" db="UniProtKB">
        <authorList>
            <consortium name="Ensembl"/>
        </authorList>
    </citation>
    <scope>IDENTIFICATION</scope>
</reference>
<dbReference type="SMART" id="SM00832">
    <property type="entry name" value="C8"/>
    <property type="match status" value="1"/>
</dbReference>
<dbReference type="InterPro" id="IPR001846">
    <property type="entry name" value="VWF_type-D"/>
</dbReference>
<dbReference type="Proteomes" id="UP000261500">
    <property type="component" value="Unplaced"/>
</dbReference>
<keyword evidence="7" id="KW-1185">Reference proteome</keyword>
<keyword evidence="4" id="KW-0732">Signal</keyword>
<feature type="domain" description="VWFD" evidence="5">
    <location>
        <begin position="285"/>
        <end position="446"/>
    </location>
</feature>
<dbReference type="FunFam" id="2.10.25.10:FF:000055">
    <property type="entry name" value="alpha-tectorin isoform X1"/>
    <property type="match status" value="1"/>
</dbReference>
<dbReference type="InterPro" id="IPR050780">
    <property type="entry name" value="Mucin_vWF_Thrombospondin_sf"/>
</dbReference>
<proteinExistence type="predicted"/>
<dbReference type="GeneTree" id="ENSGT00950000183155"/>
<keyword evidence="2" id="KW-1015">Disulfide bond</keyword>
<sequence>MSFFPLFIFVITLLLPSLQVNGSFATVPFSLRNGSIQVYQSGFSVIVSTDFGLMVSYDMYSYVRISVPYTYQNSTCGLCGNFDNHPGNDFRTRQGEVVSSDVDFANSWKAPGDDDPKCLLKSVSTKWDPATKLEASWLLWYVCQSFAIILQCKCCQIFKFENKCFLCLEIPCPANSHYEAQGTGCPSTCVNPNSTYNCPLPDQESCVCNSGYLLSGGVCVPHADCGCSFEGHYYRSGETVILDADCGRRCTCSYGSMTCSSHSCGQHESCRVEDGVRGCTPNSFATCWIRGPGSYHTFDGVMYQYPGACRLTLAKVMGSSDHSHFMITVEKVPQGPQGFSNVLKFEVDGQLIRLPFSSGSNRIRIFQSSTHSVILRTTFGVTLQTVWPHFVRVTAPGVYSGLLGGLCGNYNADQHDDFRTPNGTLVSDSQVFGDSWRDGSLADHCVENRPRSSATNFSSTEYCGVLTSPTGPLTSCWAAVNPWQQVDACVEILQGSSDPASTLCEVLRDYALMCQHNGVSLGQWRNATGCGNHYELCGSSCPSSCPSLSFPFTCDTQCQEGCQCNDGFVLNGNQCVPPTSCGCFHDGRYRQAGEQFWDGEECQSFCTCNGVTGIAQCSPNACGPQESCHVVGGEFGCHPNPHGTCSASGDPHYLTFDGKAYDFQGTCRYVLATVCNDTVDLHQFSVKAKNEPPSSCTPAQECTIRDGHLGCYDAMSTCTVWGDPHYVTFDGALAHFQGSCSYIITETLRHSNNETQYKVVATNKHRGNNLVSFVSSADIYLSNPPESVHVRLGPNKRVKVNFILNSG</sequence>
<evidence type="ECO:0000256" key="1">
    <source>
        <dbReference type="ARBA" id="ARBA00022737"/>
    </source>
</evidence>
<feature type="domain" description="VWFD" evidence="5">
    <location>
        <begin position="716"/>
        <end position="807"/>
    </location>
</feature>
<dbReference type="Pfam" id="PF12714">
    <property type="entry name" value="TILa"/>
    <property type="match status" value="1"/>
</dbReference>
<evidence type="ECO:0000256" key="3">
    <source>
        <dbReference type="ARBA" id="ARBA00023180"/>
    </source>
</evidence>
<feature type="signal peptide" evidence="4">
    <location>
        <begin position="1"/>
        <end position="25"/>
    </location>
</feature>
<dbReference type="AlphaFoldDB" id="A0A3B3VIP4"/>
<feature type="chain" id="PRO_5017281142" description="VWFD domain-containing protein" evidence="4">
    <location>
        <begin position="26"/>
        <end position="807"/>
    </location>
</feature>
<dbReference type="InterPro" id="IPR036084">
    <property type="entry name" value="Ser_inhib-like_sf"/>
</dbReference>
<dbReference type="CDD" id="cd19941">
    <property type="entry name" value="TIL"/>
    <property type="match status" value="2"/>
</dbReference>
<keyword evidence="1" id="KW-0677">Repeat</keyword>
<evidence type="ECO:0000256" key="2">
    <source>
        <dbReference type="ARBA" id="ARBA00023157"/>
    </source>
</evidence>
<organism evidence="6 7">
    <name type="scientific">Poecilia latipinna</name>
    <name type="common">sailfin molly</name>
    <dbReference type="NCBI Taxonomy" id="48699"/>
    <lineage>
        <taxon>Eukaryota</taxon>
        <taxon>Metazoa</taxon>
        <taxon>Chordata</taxon>
        <taxon>Craniata</taxon>
        <taxon>Vertebrata</taxon>
        <taxon>Euteleostomi</taxon>
        <taxon>Actinopterygii</taxon>
        <taxon>Neopterygii</taxon>
        <taxon>Teleostei</taxon>
        <taxon>Neoteleostei</taxon>
        <taxon>Acanthomorphata</taxon>
        <taxon>Ovalentaria</taxon>
        <taxon>Atherinomorphae</taxon>
        <taxon>Cyprinodontiformes</taxon>
        <taxon>Poeciliidae</taxon>
        <taxon>Poeciliinae</taxon>
        <taxon>Poecilia</taxon>
    </lineage>
</organism>